<protein>
    <submittedName>
        <fullName evidence="3">Arylamine N-acetyltransferase</fullName>
    </submittedName>
</protein>
<dbReference type="Gene3D" id="2.40.128.150">
    <property type="entry name" value="Cysteine proteinases"/>
    <property type="match status" value="1"/>
</dbReference>
<sequence length="270" mass="30794">MTDSINLDAYFNRIQWGGSTRPTYDTLAQLLHAHMRHIPFENLDVLLGRGIRIDLDSVQKKLVHARRGGYCFEHATLFAAVLEQLGFQPVRHSSRVIILTPRTEAPRTHMFLTVPLPEGTFVVDPGFGGLAPRVPVPLIDGESANIDEETHWMVRDEGRWVLRAQVMSDTPVNAWVTSMEQDYPIDFEMANHYTSTYPASPFMNRILMRALTDEGRVTVMNRDATIWRGGTPRKFELEDRRALRGLLAEYFGIDLPEVEHMRVPGVPEWA</sequence>
<proteinExistence type="inferred from homology"/>
<dbReference type="PANTHER" id="PTHR11786:SF0">
    <property type="entry name" value="ARYLAMINE N-ACETYLTRANSFERASE 4-RELATED"/>
    <property type="match status" value="1"/>
</dbReference>
<dbReference type="Proteomes" id="UP001162811">
    <property type="component" value="Unassembled WGS sequence"/>
</dbReference>
<dbReference type="SUPFAM" id="SSF54001">
    <property type="entry name" value="Cysteine proteinases"/>
    <property type="match status" value="1"/>
</dbReference>
<gene>
    <name evidence="3" type="ORF">NG900_14675</name>
</gene>
<reference evidence="3" key="2">
    <citation type="journal article" date="2023" name="Front. Microbiol.">
        <title>Ralstonia chuxiongensis sp. nov., Ralstonia mojiangensis sp. nov., and Ralstonia soli sp. nov., isolated from tobacco fields, are three novel species in the family Burkholderiaceae.</title>
        <authorList>
            <person name="Lu C.H."/>
            <person name="Zhang Y.Y."/>
            <person name="Jiang N."/>
            <person name="Chen W."/>
            <person name="Shao X."/>
            <person name="Zhao Z.M."/>
            <person name="Lu W.L."/>
            <person name="Hu X."/>
            <person name="Xi Y.X."/>
            <person name="Zou S.Y."/>
            <person name="Wei Q.J."/>
            <person name="Lin Z.L."/>
            <person name="Gong L."/>
            <person name="Gai X.T."/>
            <person name="Zhang L.Q."/>
            <person name="Li J.Y."/>
            <person name="Jin Y."/>
            <person name="Xia Z.Y."/>
        </authorList>
    </citation>
    <scope>NUCLEOTIDE SEQUENCE</scope>
    <source>
        <strain evidence="3">21MJYT02-11</strain>
    </source>
</reference>
<dbReference type="EMBL" id="JAMXHT010000005">
    <property type="protein sequence ID" value="MCO5399440.1"/>
    <property type="molecule type" value="Genomic_DNA"/>
</dbReference>
<comment type="caution">
    <text evidence="3">The sequence shown here is derived from an EMBL/GenBank/DDBJ whole genome shotgun (WGS) entry which is preliminary data.</text>
</comment>
<evidence type="ECO:0000256" key="1">
    <source>
        <dbReference type="ARBA" id="ARBA00006547"/>
    </source>
</evidence>
<reference evidence="3" key="1">
    <citation type="submission" date="2022-06" db="EMBL/GenBank/DDBJ databases">
        <authorList>
            <person name="Lu C.-H."/>
        </authorList>
    </citation>
    <scope>NUCLEOTIDE SEQUENCE</scope>
    <source>
        <strain evidence="3">21MJYT02-11</strain>
    </source>
</reference>
<dbReference type="InterPro" id="IPR038765">
    <property type="entry name" value="Papain-like_cys_pep_sf"/>
</dbReference>
<evidence type="ECO:0000313" key="3">
    <source>
        <dbReference type="EMBL" id="MCO5399440.1"/>
    </source>
</evidence>
<dbReference type="Pfam" id="PF00797">
    <property type="entry name" value="Acetyltransf_2"/>
    <property type="match status" value="1"/>
</dbReference>
<organism evidence="3 4">
    <name type="scientific">Ralstonia soli</name>
    <dbReference type="NCBI Taxonomy" id="2953896"/>
    <lineage>
        <taxon>Bacteria</taxon>
        <taxon>Pseudomonadati</taxon>
        <taxon>Pseudomonadota</taxon>
        <taxon>Betaproteobacteria</taxon>
        <taxon>Burkholderiales</taxon>
        <taxon>Burkholderiaceae</taxon>
        <taxon>Ralstonia</taxon>
    </lineage>
</organism>
<dbReference type="PRINTS" id="PR01543">
    <property type="entry name" value="ANATRNSFRASE"/>
</dbReference>
<comment type="similarity">
    <text evidence="1 2">Belongs to the arylamine N-acetyltransferase family.</text>
</comment>
<evidence type="ECO:0000256" key="2">
    <source>
        <dbReference type="RuleBase" id="RU003452"/>
    </source>
</evidence>
<evidence type="ECO:0000313" key="4">
    <source>
        <dbReference type="Proteomes" id="UP001162811"/>
    </source>
</evidence>
<dbReference type="InterPro" id="IPR001447">
    <property type="entry name" value="Arylamine_N-AcTrfase"/>
</dbReference>
<dbReference type="Gene3D" id="3.30.2140.10">
    <property type="entry name" value="Arylamine N-acetyltransferase"/>
    <property type="match status" value="1"/>
</dbReference>
<dbReference type="RefSeq" id="WP_252681613.1">
    <property type="nucleotide sequence ID" value="NZ_JAMXHT010000005.1"/>
</dbReference>
<keyword evidence="4" id="KW-1185">Reference proteome</keyword>
<dbReference type="PANTHER" id="PTHR11786">
    <property type="entry name" value="N-HYDROXYARYLAMINE O-ACETYLTRANSFERASE"/>
    <property type="match status" value="1"/>
</dbReference>
<accession>A0ABT1ALY1</accession>
<name>A0ABT1ALY1_9RALS</name>